<organism evidence="3 4">
    <name type="scientific">Flavobacterium artemisiae</name>
    <dbReference type="NCBI Taxonomy" id="2126556"/>
    <lineage>
        <taxon>Bacteria</taxon>
        <taxon>Pseudomonadati</taxon>
        <taxon>Bacteroidota</taxon>
        <taxon>Flavobacteriia</taxon>
        <taxon>Flavobacteriales</taxon>
        <taxon>Flavobacteriaceae</taxon>
        <taxon>Flavobacterium</taxon>
    </lineage>
</organism>
<dbReference type="Pfam" id="PF01381">
    <property type="entry name" value="HTH_3"/>
    <property type="match status" value="1"/>
</dbReference>
<comment type="caution">
    <text evidence="3">The sequence shown here is derived from an EMBL/GenBank/DDBJ whole genome shotgun (WGS) entry which is preliminary data.</text>
</comment>
<name>A0ABW4HD61_9FLAO</name>
<reference evidence="4" key="1">
    <citation type="journal article" date="2019" name="Int. J. Syst. Evol. Microbiol.">
        <title>The Global Catalogue of Microorganisms (GCM) 10K type strain sequencing project: providing services to taxonomists for standard genome sequencing and annotation.</title>
        <authorList>
            <consortium name="The Broad Institute Genomics Platform"/>
            <consortium name="The Broad Institute Genome Sequencing Center for Infectious Disease"/>
            <person name="Wu L."/>
            <person name="Ma J."/>
        </authorList>
    </citation>
    <scope>NUCLEOTIDE SEQUENCE [LARGE SCALE GENOMIC DNA]</scope>
    <source>
        <strain evidence="4">CCUG 70865</strain>
    </source>
</reference>
<keyword evidence="1" id="KW-0238">DNA-binding</keyword>
<evidence type="ECO:0000256" key="1">
    <source>
        <dbReference type="ARBA" id="ARBA00023125"/>
    </source>
</evidence>
<dbReference type="InterPro" id="IPR001387">
    <property type="entry name" value="Cro/C1-type_HTH"/>
</dbReference>
<dbReference type="Proteomes" id="UP001597138">
    <property type="component" value="Unassembled WGS sequence"/>
</dbReference>
<dbReference type="RefSeq" id="WP_379817923.1">
    <property type="nucleotide sequence ID" value="NZ_JBHUDZ010000008.1"/>
</dbReference>
<evidence type="ECO:0000313" key="4">
    <source>
        <dbReference type="Proteomes" id="UP001597138"/>
    </source>
</evidence>
<keyword evidence="4" id="KW-1185">Reference proteome</keyword>
<evidence type="ECO:0000259" key="2">
    <source>
        <dbReference type="PROSITE" id="PS50943"/>
    </source>
</evidence>
<dbReference type="SMART" id="SM00530">
    <property type="entry name" value="HTH_XRE"/>
    <property type="match status" value="1"/>
</dbReference>
<dbReference type="PROSITE" id="PS50943">
    <property type="entry name" value="HTH_CROC1"/>
    <property type="match status" value="1"/>
</dbReference>
<dbReference type="SUPFAM" id="SSF47413">
    <property type="entry name" value="lambda repressor-like DNA-binding domains"/>
    <property type="match status" value="1"/>
</dbReference>
<dbReference type="CDD" id="cd00093">
    <property type="entry name" value="HTH_XRE"/>
    <property type="match status" value="1"/>
</dbReference>
<gene>
    <name evidence="3" type="ORF">ACFSC2_08840</name>
</gene>
<dbReference type="PANTHER" id="PTHR46558:SF4">
    <property type="entry name" value="DNA-BIDING PHAGE PROTEIN"/>
    <property type="match status" value="1"/>
</dbReference>
<dbReference type="EMBL" id="JBHUDZ010000008">
    <property type="protein sequence ID" value="MFD1602839.1"/>
    <property type="molecule type" value="Genomic_DNA"/>
</dbReference>
<protein>
    <submittedName>
        <fullName evidence="3">Helix-turn-helix transcriptional regulator</fullName>
    </submittedName>
</protein>
<dbReference type="Gene3D" id="1.10.260.40">
    <property type="entry name" value="lambda repressor-like DNA-binding domains"/>
    <property type="match status" value="1"/>
</dbReference>
<feature type="domain" description="HTH cro/C1-type" evidence="2">
    <location>
        <begin position="10"/>
        <end position="64"/>
    </location>
</feature>
<sequence>MITHSVKKNIRSIRELKNYTQEYMADELGISQAGYSKIEKGKTDLSFKKLTQIASIFEISPEVLFHFDTQNYLDNLGHHEPELIKTADEPLITVQKLYEDKIRLLELLLSKTDLELKRYTEKYGRI</sequence>
<dbReference type="PANTHER" id="PTHR46558">
    <property type="entry name" value="TRACRIPTIONAL REGULATORY PROTEIN-RELATED-RELATED"/>
    <property type="match status" value="1"/>
</dbReference>
<proteinExistence type="predicted"/>
<evidence type="ECO:0000313" key="3">
    <source>
        <dbReference type="EMBL" id="MFD1602839.1"/>
    </source>
</evidence>
<accession>A0ABW4HD61</accession>
<dbReference type="InterPro" id="IPR010982">
    <property type="entry name" value="Lambda_DNA-bd_dom_sf"/>
</dbReference>